<keyword evidence="2" id="KW-1185">Reference proteome</keyword>
<dbReference type="EMBL" id="BPLQ01015260">
    <property type="protein sequence ID" value="GIY86968.1"/>
    <property type="molecule type" value="Genomic_DNA"/>
</dbReference>
<dbReference type="AlphaFoldDB" id="A0AAV4WXB7"/>
<evidence type="ECO:0000313" key="2">
    <source>
        <dbReference type="Proteomes" id="UP001054837"/>
    </source>
</evidence>
<gene>
    <name evidence="1" type="ORF">CDAR_290051</name>
</gene>
<protein>
    <submittedName>
        <fullName evidence="1">Uncharacterized protein</fullName>
    </submittedName>
</protein>
<proteinExistence type="predicted"/>
<name>A0AAV4WXB7_9ARAC</name>
<comment type="caution">
    <text evidence="1">The sequence shown here is derived from an EMBL/GenBank/DDBJ whole genome shotgun (WGS) entry which is preliminary data.</text>
</comment>
<organism evidence="1 2">
    <name type="scientific">Caerostris darwini</name>
    <dbReference type="NCBI Taxonomy" id="1538125"/>
    <lineage>
        <taxon>Eukaryota</taxon>
        <taxon>Metazoa</taxon>
        <taxon>Ecdysozoa</taxon>
        <taxon>Arthropoda</taxon>
        <taxon>Chelicerata</taxon>
        <taxon>Arachnida</taxon>
        <taxon>Araneae</taxon>
        <taxon>Araneomorphae</taxon>
        <taxon>Entelegynae</taxon>
        <taxon>Araneoidea</taxon>
        <taxon>Araneidae</taxon>
        <taxon>Caerostris</taxon>
    </lineage>
</organism>
<evidence type="ECO:0000313" key="1">
    <source>
        <dbReference type="EMBL" id="GIY86968.1"/>
    </source>
</evidence>
<accession>A0AAV4WXB7</accession>
<dbReference type="Proteomes" id="UP001054837">
    <property type="component" value="Unassembled WGS sequence"/>
</dbReference>
<reference evidence="1 2" key="1">
    <citation type="submission" date="2021-06" db="EMBL/GenBank/DDBJ databases">
        <title>Caerostris darwini draft genome.</title>
        <authorList>
            <person name="Kono N."/>
            <person name="Arakawa K."/>
        </authorList>
    </citation>
    <scope>NUCLEOTIDE SEQUENCE [LARGE SCALE GENOMIC DNA]</scope>
</reference>
<sequence length="110" mass="12158">MLPRGTIKPFLHLEKPPSAATGQDISPWDGTHVIIISSTTADSGRNLKARDQLGSRKGDIFHTQMQKALMTEPCCCKSVWVGFPRVCNNRDAQEMSKSCYWSLMASSVMA</sequence>